<name>A0ACC1PMI0_9PEZI</name>
<evidence type="ECO:0000313" key="2">
    <source>
        <dbReference type="Proteomes" id="UP001143856"/>
    </source>
</evidence>
<proteinExistence type="predicted"/>
<keyword evidence="2" id="KW-1185">Reference proteome</keyword>
<sequence length="284" mass="31534">MDDLELGQRDRPSPDPKSAGYAQWASWIASDPDSEPFVFRKFDELGALNLLYLQSDMIHLEGQLKELDLEAVRQPDIDSINAARQWEALLEQCAPSELTENTNHAKADSKAFIRAKTKMKLILQLRAKMKEYHEALLLQSKVAQLQPPSGRVLRAAKQMFNQEGYTVIDGQARDYLDADDLDKPGYAQDGRPKIKRFEEQKITQLLGVITILVAIVFLVGPILALYLAQSQPVRLALVAVFTAGFAASVWLITNARRAEIFFGTATYAAVLVVFISNGNLTGAG</sequence>
<accession>A0ACC1PMI0</accession>
<comment type="caution">
    <text evidence="1">The sequence shown here is derived from an EMBL/GenBank/DDBJ whole genome shotgun (WGS) entry which is preliminary data.</text>
</comment>
<evidence type="ECO:0000313" key="1">
    <source>
        <dbReference type="EMBL" id="KAJ2995024.1"/>
    </source>
</evidence>
<dbReference type="Proteomes" id="UP001143856">
    <property type="component" value="Unassembled WGS sequence"/>
</dbReference>
<organism evidence="1 2">
    <name type="scientific">Xylaria curta</name>
    <dbReference type="NCBI Taxonomy" id="42375"/>
    <lineage>
        <taxon>Eukaryota</taxon>
        <taxon>Fungi</taxon>
        <taxon>Dikarya</taxon>
        <taxon>Ascomycota</taxon>
        <taxon>Pezizomycotina</taxon>
        <taxon>Sordariomycetes</taxon>
        <taxon>Xylariomycetidae</taxon>
        <taxon>Xylariales</taxon>
        <taxon>Xylariaceae</taxon>
        <taxon>Xylaria</taxon>
    </lineage>
</organism>
<reference evidence="1" key="1">
    <citation type="submission" date="2022-10" db="EMBL/GenBank/DDBJ databases">
        <title>Genome Sequence of Xylaria curta.</title>
        <authorList>
            <person name="Buettner E."/>
        </authorList>
    </citation>
    <scope>NUCLEOTIDE SEQUENCE</scope>
    <source>
        <strain evidence="1">Babe10</strain>
    </source>
</reference>
<dbReference type="EMBL" id="JAPDGR010000149">
    <property type="protein sequence ID" value="KAJ2995024.1"/>
    <property type="molecule type" value="Genomic_DNA"/>
</dbReference>
<protein>
    <submittedName>
        <fullName evidence="1">Uncharacterized protein</fullName>
    </submittedName>
</protein>
<gene>
    <name evidence="1" type="ORF">NUW58_g1389</name>
</gene>